<name>A0AB34R1G1_BACPU</name>
<accession>A0AB34R1G1</accession>
<sequence length="163" mass="19576">MKNWIPLSHQELKLVWETLYRDFKFNPSISRFPSFRVPSPFITYDISAYFEDSSLLHADEDLEEKALLVFQELIRTDEYMLALDWQHECYWITPYGSFEKDEFGEWTVPVLPNGDYYFFLSKEMHWGLLGHPWEQSITIFGEGLIDSFTRHHPILFQRKIREG</sequence>
<dbReference type="AlphaFoldDB" id="A0AB34R1G1"/>
<evidence type="ECO:0000313" key="2">
    <source>
        <dbReference type="Proteomes" id="UP000031978"/>
    </source>
</evidence>
<dbReference type="Pfam" id="PF10898">
    <property type="entry name" value="DUF2716"/>
    <property type="match status" value="1"/>
</dbReference>
<proteinExistence type="predicted"/>
<organism evidence="1 2">
    <name type="scientific">Bacillus pumilus</name>
    <name type="common">Bacillus mesentericus</name>
    <dbReference type="NCBI Taxonomy" id="1408"/>
    <lineage>
        <taxon>Bacteria</taxon>
        <taxon>Bacillati</taxon>
        <taxon>Bacillota</taxon>
        <taxon>Bacilli</taxon>
        <taxon>Bacillales</taxon>
        <taxon>Bacillaceae</taxon>
        <taxon>Bacillus</taxon>
    </lineage>
</organism>
<dbReference type="InterPro" id="IPR020323">
    <property type="entry name" value="DUF2716"/>
</dbReference>
<evidence type="ECO:0008006" key="3">
    <source>
        <dbReference type="Google" id="ProtNLM"/>
    </source>
</evidence>
<dbReference type="RefSeq" id="WP_044139729.1">
    <property type="nucleotide sequence ID" value="NZ_CAXWAH010000032.1"/>
</dbReference>
<dbReference type="Proteomes" id="UP000031978">
    <property type="component" value="Unassembled WGS sequence"/>
</dbReference>
<dbReference type="EMBL" id="JXCL01000010">
    <property type="protein sequence ID" value="KIL22889.1"/>
    <property type="molecule type" value="Genomic_DNA"/>
</dbReference>
<protein>
    <recommendedName>
        <fullName evidence="3">Sugar epimerase</fullName>
    </recommendedName>
</protein>
<gene>
    <name evidence="1" type="ORF">B4127_0848</name>
</gene>
<evidence type="ECO:0000313" key="1">
    <source>
        <dbReference type="EMBL" id="KIL22889.1"/>
    </source>
</evidence>
<comment type="caution">
    <text evidence="1">The sequence shown here is derived from an EMBL/GenBank/DDBJ whole genome shotgun (WGS) entry which is preliminary data.</text>
</comment>
<reference evidence="1 2" key="1">
    <citation type="submission" date="2014-12" db="EMBL/GenBank/DDBJ databases">
        <title>Draft Genome Sequences of Five Spore-Forming Food Isolates of Bacillus pumilus.</title>
        <authorList>
            <person name="de Jong A."/>
            <person name="van Heel A.J."/>
            <person name="Montalban-Lopez M."/>
            <person name="Krawczyk A.O."/>
            <person name="Berendsen E.M."/>
            <person name="Wells-Bennik M."/>
            <person name="Kuipers O.P."/>
        </authorList>
    </citation>
    <scope>NUCLEOTIDE SEQUENCE [LARGE SCALE GENOMIC DNA]</scope>
    <source>
        <strain evidence="1 2">B4127</strain>
    </source>
</reference>